<accession>A0ABP6I967</accession>
<organism evidence="1 2">
    <name type="scientific">Streptosporangium fragile</name>
    <dbReference type="NCBI Taxonomy" id="46186"/>
    <lineage>
        <taxon>Bacteria</taxon>
        <taxon>Bacillati</taxon>
        <taxon>Actinomycetota</taxon>
        <taxon>Actinomycetes</taxon>
        <taxon>Streptosporangiales</taxon>
        <taxon>Streptosporangiaceae</taxon>
        <taxon>Streptosporangium</taxon>
    </lineage>
</organism>
<dbReference type="Proteomes" id="UP001500831">
    <property type="component" value="Unassembled WGS sequence"/>
</dbReference>
<dbReference type="EMBL" id="BAAAVI010000009">
    <property type="protein sequence ID" value="GAA2858406.1"/>
    <property type="molecule type" value="Genomic_DNA"/>
</dbReference>
<dbReference type="RefSeq" id="WP_344969457.1">
    <property type="nucleotide sequence ID" value="NZ_BAAAVI010000009.1"/>
</dbReference>
<evidence type="ECO:0000313" key="1">
    <source>
        <dbReference type="EMBL" id="GAA2858406.1"/>
    </source>
</evidence>
<name>A0ABP6I967_9ACTN</name>
<keyword evidence="2" id="KW-1185">Reference proteome</keyword>
<reference evidence="2" key="1">
    <citation type="journal article" date="2019" name="Int. J. Syst. Evol. Microbiol.">
        <title>The Global Catalogue of Microorganisms (GCM) 10K type strain sequencing project: providing services to taxonomists for standard genome sequencing and annotation.</title>
        <authorList>
            <consortium name="The Broad Institute Genomics Platform"/>
            <consortium name="The Broad Institute Genome Sequencing Center for Infectious Disease"/>
            <person name="Wu L."/>
            <person name="Ma J."/>
        </authorList>
    </citation>
    <scope>NUCLEOTIDE SEQUENCE [LARGE SCALE GENOMIC DNA]</scope>
    <source>
        <strain evidence="2">JCM 6242</strain>
    </source>
</reference>
<evidence type="ECO:0000313" key="2">
    <source>
        <dbReference type="Proteomes" id="UP001500831"/>
    </source>
</evidence>
<sequence length="137" mass="14193">MPPAFPTCFVAFPAHPVGGPVFGHSNDRIGRTKTLIATMPPTGVATVIGTARAAGVKGVRIVGGAGKNDRIMTVSPSLPFIAMTSPSGDIVVFYVGTEPRMTPEQALAFADQLRDLATEAQLRGLANEAACADLVKC</sequence>
<protein>
    <submittedName>
        <fullName evidence="1">Uncharacterized protein</fullName>
    </submittedName>
</protein>
<gene>
    <name evidence="1" type="ORF">GCM10010517_16850</name>
</gene>
<comment type="caution">
    <text evidence="1">The sequence shown here is derived from an EMBL/GenBank/DDBJ whole genome shotgun (WGS) entry which is preliminary data.</text>
</comment>
<proteinExistence type="predicted"/>